<evidence type="ECO:0000313" key="6">
    <source>
        <dbReference type="EMBL" id="GMN70462.1"/>
    </source>
</evidence>
<dbReference type="InterPro" id="IPR005162">
    <property type="entry name" value="Retrotrans_gag_dom"/>
</dbReference>
<evidence type="ECO:0000259" key="3">
    <source>
        <dbReference type="Pfam" id="PF03732"/>
    </source>
</evidence>
<evidence type="ECO:0000256" key="2">
    <source>
        <dbReference type="SAM" id="MobiDB-lite"/>
    </source>
</evidence>
<reference evidence="6" key="1">
    <citation type="submission" date="2023-07" db="EMBL/GenBank/DDBJ databases">
        <title>draft genome sequence of fig (Ficus carica).</title>
        <authorList>
            <person name="Takahashi T."/>
            <person name="Nishimura K."/>
        </authorList>
    </citation>
    <scope>NUCLEOTIDE SEQUENCE</scope>
</reference>
<dbReference type="EMBL" id="BTGU01001151">
    <property type="protein sequence ID" value="GMN70462.1"/>
    <property type="molecule type" value="Genomic_DNA"/>
</dbReference>
<dbReference type="Proteomes" id="UP001187192">
    <property type="component" value="Unassembled WGS sequence"/>
</dbReference>
<keyword evidence="1" id="KW-0175">Coiled coil</keyword>
<feature type="compositionally biased region" description="Basic and acidic residues" evidence="2">
    <location>
        <begin position="181"/>
        <end position="190"/>
    </location>
</feature>
<keyword evidence="8" id="KW-1185">Reference proteome</keyword>
<evidence type="ECO:0000313" key="7">
    <source>
        <dbReference type="EMBL" id="GMN70465.1"/>
    </source>
</evidence>
<gene>
    <name evidence="4" type="ORF">TIFTF001_039484</name>
    <name evidence="5" type="ORF">TIFTF001_039492</name>
    <name evidence="6" type="ORF">TIFTF001_039500</name>
    <name evidence="7" type="ORF">TIFTF001_039508</name>
</gene>
<feature type="region of interest" description="Disordered" evidence="2">
    <location>
        <begin position="181"/>
        <end position="234"/>
    </location>
</feature>
<feature type="compositionally biased region" description="Low complexity" evidence="2">
    <location>
        <begin position="224"/>
        <end position="234"/>
    </location>
</feature>
<feature type="compositionally biased region" description="Polar residues" evidence="2">
    <location>
        <begin position="194"/>
        <end position="206"/>
    </location>
</feature>
<feature type="coiled-coil region" evidence="1">
    <location>
        <begin position="14"/>
        <end position="48"/>
    </location>
</feature>
<proteinExistence type="predicted"/>
<evidence type="ECO:0000313" key="8">
    <source>
        <dbReference type="Proteomes" id="UP001187192"/>
    </source>
</evidence>
<evidence type="ECO:0000313" key="5">
    <source>
        <dbReference type="EMBL" id="GMN70449.1"/>
    </source>
</evidence>
<name>A0AA88JF63_FICCA</name>
<feature type="compositionally biased region" description="Low complexity" evidence="2">
    <location>
        <begin position="207"/>
        <end position="216"/>
    </location>
</feature>
<evidence type="ECO:0000313" key="4">
    <source>
        <dbReference type="EMBL" id="GMN70446.1"/>
    </source>
</evidence>
<dbReference type="EMBL" id="BTGU01001149">
    <property type="protein sequence ID" value="GMN70446.1"/>
    <property type="molecule type" value="Genomic_DNA"/>
</dbReference>
<comment type="caution">
    <text evidence="6">The sequence shown here is derived from an EMBL/GenBank/DDBJ whole genome shotgun (WGS) entry which is preliminary data.</text>
</comment>
<sequence length="234" mass="26990">MVRPRAAAARRPQEANLAEMVVNLQRRLENQEREMQNLREQLALQNQELLPPPAVLAQPAAPAVPATQAAQPVVLQESLYERFRYGYAMKAQQNEFNNIKQGSMSITKVVRKFDQLARLCPHLVPIEDERVRQMLDMFCPEIAVVIDSGERSPTTVAECVERALRDEYRLAKAKQERAKFFEEKKKEKSQSKQNQGNQPNIQRNRSNLNGNHPNQNHNKRKGNFNRNNNQKNQP</sequence>
<dbReference type="EMBL" id="BTGU01001150">
    <property type="protein sequence ID" value="GMN70449.1"/>
    <property type="molecule type" value="Genomic_DNA"/>
</dbReference>
<evidence type="ECO:0000256" key="1">
    <source>
        <dbReference type="SAM" id="Coils"/>
    </source>
</evidence>
<protein>
    <recommendedName>
        <fullName evidence="3">Retrotransposon gag domain-containing protein</fullName>
    </recommendedName>
</protein>
<feature type="domain" description="Retrotransposon gag" evidence="3">
    <location>
        <begin position="75"/>
        <end position="130"/>
    </location>
</feature>
<organism evidence="6 8">
    <name type="scientific">Ficus carica</name>
    <name type="common">Common fig</name>
    <dbReference type="NCBI Taxonomy" id="3494"/>
    <lineage>
        <taxon>Eukaryota</taxon>
        <taxon>Viridiplantae</taxon>
        <taxon>Streptophyta</taxon>
        <taxon>Embryophyta</taxon>
        <taxon>Tracheophyta</taxon>
        <taxon>Spermatophyta</taxon>
        <taxon>Magnoliopsida</taxon>
        <taxon>eudicotyledons</taxon>
        <taxon>Gunneridae</taxon>
        <taxon>Pentapetalae</taxon>
        <taxon>rosids</taxon>
        <taxon>fabids</taxon>
        <taxon>Rosales</taxon>
        <taxon>Moraceae</taxon>
        <taxon>Ficeae</taxon>
        <taxon>Ficus</taxon>
    </lineage>
</organism>
<dbReference type="EMBL" id="BTGU01001152">
    <property type="protein sequence ID" value="GMN70465.1"/>
    <property type="molecule type" value="Genomic_DNA"/>
</dbReference>
<accession>A0AA88JF63</accession>
<dbReference type="AlphaFoldDB" id="A0AA88JF63"/>
<dbReference type="Pfam" id="PF03732">
    <property type="entry name" value="Retrotrans_gag"/>
    <property type="match status" value="1"/>
</dbReference>